<dbReference type="EMBL" id="CAJVQB010062428">
    <property type="protein sequence ID" value="CAG8840244.1"/>
    <property type="molecule type" value="Genomic_DNA"/>
</dbReference>
<comment type="caution">
    <text evidence="1">The sequence shown here is derived from an EMBL/GenBank/DDBJ whole genome shotgun (WGS) entry which is preliminary data.</text>
</comment>
<evidence type="ECO:0000313" key="1">
    <source>
        <dbReference type="EMBL" id="CAG8840244.1"/>
    </source>
</evidence>
<keyword evidence="2" id="KW-1185">Reference proteome</keyword>
<feature type="non-terminal residue" evidence="1">
    <location>
        <position position="80"/>
    </location>
</feature>
<organism evidence="1 2">
    <name type="scientific">Gigaspora margarita</name>
    <dbReference type="NCBI Taxonomy" id="4874"/>
    <lineage>
        <taxon>Eukaryota</taxon>
        <taxon>Fungi</taxon>
        <taxon>Fungi incertae sedis</taxon>
        <taxon>Mucoromycota</taxon>
        <taxon>Glomeromycotina</taxon>
        <taxon>Glomeromycetes</taxon>
        <taxon>Diversisporales</taxon>
        <taxon>Gigasporaceae</taxon>
        <taxon>Gigaspora</taxon>
    </lineage>
</organism>
<dbReference type="Proteomes" id="UP000789901">
    <property type="component" value="Unassembled WGS sequence"/>
</dbReference>
<evidence type="ECO:0000313" key="2">
    <source>
        <dbReference type="Proteomes" id="UP000789901"/>
    </source>
</evidence>
<gene>
    <name evidence="1" type="ORF">GMARGA_LOCUS34823</name>
</gene>
<proteinExistence type="predicted"/>
<accession>A0ABN7WT59</accession>
<name>A0ABN7WT59_GIGMA</name>
<reference evidence="1 2" key="1">
    <citation type="submission" date="2021-06" db="EMBL/GenBank/DDBJ databases">
        <authorList>
            <person name="Kallberg Y."/>
            <person name="Tangrot J."/>
            <person name="Rosling A."/>
        </authorList>
    </citation>
    <scope>NUCLEOTIDE SEQUENCE [LARGE SCALE GENOMIC DNA]</scope>
    <source>
        <strain evidence="1 2">120-4 pot B 10/14</strain>
    </source>
</reference>
<sequence>SKEESTSSSIAWLNIPEIIATIRNTLKMLKYFGYKKASNQHLTEEELQYLNFLENQFKETRDSKRVIKNLENLEVIIQYM</sequence>
<feature type="non-terminal residue" evidence="1">
    <location>
        <position position="1"/>
    </location>
</feature>
<protein>
    <submittedName>
        <fullName evidence="1">22101_t:CDS:1</fullName>
    </submittedName>
</protein>